<dbReference type="EMBL" id="UOEI01000198">
    <property type="protein sequence ID" value="VAV97113.1"/>
    <property type="molecule type" value="Genomic_DNA"/>
</dbReference>
<dbReference type="PANTHER" id="PTHR43178">
    <property type="entry name" value="DIHYDROLIPOAMIDE ACETYLTRANSFERASE COMPONENT OF PYRUVATE DEHYDROGENASE COMPLEX"/>
    <property type="match status" value="1"/>
</dbReference>
<dbReference type="Gene3D" id="3.30.559.10">
    <property type="entry name" value="Chloramphenicol acetyltransferase-like domain"/>
    <property type="match status" value="1"/>
</dbReference>
<dbReference type="GO" id="GO:0005737">
    <property type="term" value="C:cytoplasm"/>
    <property type="evidence" value="ECO:0007669"/>
    <property type="project" value="TreeGrafter"/>
</dbReference>
<feature type="compositionally biased region" description="Low complexity" evidence="6">
    <location>
        <begin position="114"/>
        <end position="123"/>
    </location>
</feature>
<proteinExistence type="inferred from homology"/>
<comment type="cofactor">
    <cofactor evidence="1">
        <name>(R)-lipoate</name>
        <dbReference type="ChEBI" id="CHEBI:83088"/>
    </cofactor>
</comment>
<dbReference type="SUPFAM" id="SSF52777">
    <property type="entry name" value="CoA-dependent acyltransferases"/>
    <property type="match status" value="1"/>
</dbReference>
<dbReference type="PROSITE" id="PS00189">
    <property type="entry name" value="LIPOYL"/>
    <property type="match status" value="1"/>
</dbReference>
<protein>
    <submittedName>
        <fullName evidence="9">Dihydrolipoamide acetyltransferase component of pyruvate dehydrogenase complex</fullName>
        <ecNumber evidence="9">2.3.1.12</ecNumber>
    </submittedName>
</protein>
<reference evidence="9" key="1">
    <citation type="submission" date="2018-06" db="EMBL/GenBank/DDBJ databases">
        <authorList>
            <person name="Zhirakovskaya E."/>
        </authorList>
    </citation>
    <scope>NUCLEOTIDE SEQUENCE</scope>
</reference>
<dbReference type="InterPro" id="IPR001078">
    <property type="entry name" value="2-oxoacid_DH_actylTfrase"/>
</dbReference>
<dbReference type="GO" id="GO:0004742">
    <property type="term" value="F:dihydrolipoyllysine-residue acetyltransferase activity"/>
    <property type="evidence" value="ECO:0007669"/>
    <property type="project" value="UniProtKB-EC"/>
</dbReference>
<keyword evidence="9" id="KW-0670">Pyruvate</keyword>
<feature type="region of interest" description="Disordered" evidence="6">
    <location>
        <begin position="77"/>
        <end position="123"/>
    </location>
</feature>
<gene>
    <name evidence="9" type="ORF">MNBD_ACTINO01-1841</name>
</gene>
<dbReference type="PROSITE" id="PS50968">
    <property type="entry name" value="BIOTINYL_LIPOYL"/>
    <property type="match status" value="1"/>
</dbReference>
<dbReference type="InterPro" id="IPR011053">
    <property type="entry name" value="Single_hybrid_motif"/>
</dbReference>
<dbReference type="Pfam" id="PF00198">
    <property type="entry name" value="2-oxoacid_dh"/>
    <property type="match status" value="1"/>
</dbReference>
<evidence type="ECO:0000256" key="5">
    <source>
        <dbReference type="ARBA" id="ARBA00023315"/>
    </source>
</evidence>
<evidence type="ECO:0000256" key="1">
    <source>
        <dbReference type="ARBA" id="ARBA00001938"/>
    </source>
</evidence>
<dbReference type="InterPro" id="IPR000089">
    <property type="entry name" value="Biotin_lipoyl"/>
</dbReference>
<dbReference type="PROSITE" id="PS51826">
    <property type="entry name" value="PSBD"/>
    <property type="match status" value="1"/>
</dbReference>
<dbReference type="AlphaFoldDB" id="A0A3B0SL49"/>
<evidence type="ECO:0000256" key="3">
    <source>
        <dbReference type="ARBA" id="ARBA00022679"/>
    </source>
</evidence>
<dbReference type="Pfam" id="PF00364">
    <property type="entry name" value="Biotin_lipoyl"/>
    <property type="match status" value="1"/>
</dbReference>
<dbReference type="PANTHER" id="PTHR43178:SF5">
    <property type="entry name" value="LIPOAMIDE ACYLTRANSFERASE COMPONENT OF BRANCHED-CHAIN ALPHA-KETO ACID DEHYDROGENASE COMPLEX, MITOCHONDRIAL"/>
    <property type="match status" value="1"/>
</dbReference>
<dbReference type="Pfam" id="PF02817">
    <property type="entry name" value="E3_binding"/>
    <property type="match status" value="1"/>
</dbReference>
<dbReference type="GO" id="GO:0031405">
    <property type="term" value="F:lipoic acid binding"/>
    <property type="evidence" value="ECO:0007669"/>
    <property type="project" value="TreeGrafter"/>
</dbReference>
<evidence type="ECO:0000256" key="6">
    <source>
        <dbReference type="SAM" id="MobiDB-lite"/>
    </source>
</evidence>
<feature type="domain" description="Peripheral subunit-binding (PSBD)" evidence="8">
    <location>
        <begin position="139"/>
        <end position="176"/>
    </location>
</feature>
<feature type="region of interest" description="Disordered" evidence="6">
    <location>
        <begin position="186"/>
        <end position="214"/>
    </location>
</feature>
<dbReference type="SUPFAM" id="SSF51230">
    <property type="entry name" value="Single hybrid motif"/>
    <property type="match status" value="1"/>
</dbReference>
<dbReference type="InterPro" id="IPR004167">
    <property type="entry name" value="PSBD"/>
</dbReference>
<evidence type="ECO:0000259" key="8">
    <source>
        <dbReference type="PROSITE" id="PS51826"/>
    </source>
</evidence>
<dbReference type="InterPro" id="IPR050743">
    <property type="entry name" value="2-oxoacid_DH_E2_comp"/>
</dbReference>
<dbReference type="InterPro" id="IPR003016">
    <property type="entry name" value="2-oxoA_DH_lipoyl-BS"/>
</dbReference>
<sequence>MAVTITMPQLGETVTEGTILQWVKQIGEYVAEDDILVEISTDKVDTELPSPYAGVLTEILVPAGTTVEVGTPLAVLTGDDELPEDSRQSADAEPAVAQNGAQQTKDVEAGSAQPSPVTVPPSGVTVKEVAQAKTERRGVLSPVVRKLAAENNIDLAMVPGTGDGGRITRKDVEVFIATHGVAAPAVVPPPPVGRPAGQPPPVPRPAASAQKGEVHEISRIRERIAQNMIHAKASAAHVWTSVEVDYERVAQARARFGGGFKDAEGFSLTYLPFIARATMDALNAYPAVNSIFDLAAGTHTFPRNVNLGIAIDLDQKGLIVANIPDADSMTLKGLARSIRSVALDARANKLGPDDLAGFTFSITNPGPFGSFMSVPIIPPPNAAILSTDTATKKPVVVELSDGSDAVAIHYVGYLGLSWDHRVFDGSTAVLFLRRIKDNLETWDWDQELS</sequence>
<accession>A0A3B0SL49</accession>
<name>A0A3B0SL49_9ZZZZ</name>
<dbReference type="InterPro" id="IPR023213">
    <property type="entry name" value="CAT-like_dom_sf"/>
</dbReference>
<feature type="compositionally biased region" description="Pro residues" evidence="6">
    <location>
        <begin position="186"/>
        <end position="204"/>
    </location>
</feature>
<keyword evidence="4" id="KW-0450">Lipoyl</keyword>
<dbReference type="Gene3D" id="4.10.320.10">
    <property type="entry name" value="E3-binding domain"/>
    <property type="match status" value="1"/>
</dbReference>
<dbReference type="EC" id="2.3.1.12" evidence="9"/>
<evidence type="ECO:0000256" key="2">
    <source>
        <dbReference type="ARBA" id="ARBA00007317"/>
    </source>
</evidence>
<dbReference type="InterPro" id="IPR036625">
    <property type="entry name" value="E3-bd_dom_sf"/>
</dbReference>
<dbReference type="SUPFAM" id="SSF47005">
    <property type="entry name" value="Peripheral subunit-binding domain of 2-oxo acid dehydrogenase complex"/>
    <property type="match status" value="1"/>
</dbReference>
<evidence type="ECO:0000256" key="4">
    <source>
        <dbReference type="ARBA" id="ARBA00022823"/>
    </source>
</evidence>
<keyword evidence="3 9" id="KW-0808">Transferase</keyword>
<dbReference type="Gene3D" id="2.40.50.100">
    <property type="match status" value="1"/>
</dbReference>
<organism evidence="9">
    <name type="scientific">hydrothermal vent metagenome</name>
    <dbReference type="NCBI Taxonomy" id="652676"/>
    <lineage>
        <taxon>unclassified sequences</taxon>
        <taxon>metagenomes</taxon>
        <taxon>ecological metagenomes</taxon>
    </lineage>
</organism>
<evidence type="ECO:0000259" key="7">
    <source>
        <dbReference type="PROSITE" id="PS50968"/>
    </source>
</evidence>
<dbReference type="CDD" id="cd06849">
    <property type="entry name" value="lipoyl_domain"/>
    <property type="match status" value="1"/>
</dbReference>
<comment type="similarity">
    <text evidence="2">Belongs to the 2-oxoacid dehydrogenase family.</text>
</comment>
<evidence type="ECO:0000313" key="9">
    <source>
        <dbReference type="EMBL" id="VAV97113.1"/>
    </source>
</evidence>
<feature type="domain" description="Lipoyl-binding" evidence="7">
    <location>
        <begin position="2"/>
        <end position="77"/>
    </location>
</feature>
<keyword evidence="5 9" id="KW-0012">Acyltransferase</keyword>